<dbReference type="EMBL" id="FMAC01000007">
    <property type="protein sequence ID" value="SCB29109.1"/>
    <property type="molecule type" value="Genomic_DNA"/>
</dbReference>
<dbReference type="CDD" id="cd17324">
    <property type="entry name" value="MFS_NepI_like"/>
    <property type="match status" value="1"/>
</dbReference>
<feature type="transmembrane region" description="Helical" evidence="6">
    <location>
        <begin position="143"/>
        <end position="161"/>
    </location>
</feature>
<evidence type="ECO:0000256" key="4">
    <source>
        <dbReference type="ARBA" id="ARBA00022989"/>
    </source>
</evidence>
<keyword evidence="9" id="KW-1185">Reference proteome</keyword>
<feature type="transmembrane region" description="Helical" evidence="6">
    <location>
        <begin position="214"/>
        <end position="232"/>
    </location>
</feature>
<feature type="transmembrane region" description="Helical" evidence="6">
    <location>
        <begin position="305"/>
        <end position="326"/>
    </location>
</feature>
<dbReference type="InterPro" id="IPR011701">
    <property type="entry name" value="MFS"/>
</dbReference>
<reference evidence="9" key="1">
    <citation type="submission" date="2016-08" db="EMBL/GenBank/DDBJ databases">
        <authorList>
            <person name="Varghese N."/>
            <person name="Submissions Spin"/>
        </authorList>
    </citation>
    <scope>NUCLEOTIDE SEQUENCE [LARGE SCALE GENOMIC DNA]</scope>
    <source>
        <strain evidence="9">CCBAU 57015</strain>
    </source>
</reference>
<dbReference type="PANTHER" id="PTHR43124:SF5">
    <property type="entry name" value="PURINE RIBONUCLEOSIDE EFFLUX PUMP NEPI"/>
    <property type="match status" value="1"/>
</dbReference>
<feature type="transmembrane region" description="Helical" evidence="6">
    <location>
        <begin position="173"/>
        <end position="193"/>
    </location>
</feature>
<gene>
    <name evidence="8" type="ORF">GA0061100_10712</name>
</gene>
<dbReference type="Gene3D" id="1.20.1250.20">
    <property type="entry name" value="MFS general substrate transporter like domains"/>
    <property type="match status" value="1"/>
</dbReference>
<evidence type="ECO:0000256" key="3">
    <source>
        <dbReference type="ARBA" id="ARBA00022692"/>
    </source>
</evidence>
<keyword evidence="2" id="KW-1003">Cell membrane</keyword>
<feature type="transmembrane region" description="Helical" evidence="6">
    <location>
        <begin position="12"/>
        <end position="31"/>
    </location>
</feature>
<evidence type="ECO:0000256" key="1">
    <source>
        <dbReference type="ARBA" id="ARBA00004651"/>
    </source>
</evidence>
<dbReference type="Proteomes" id="UP000186228">
    <property type="component" value="Unassembled WGS sequence"/>
</dbReference>
<dbReference type="AlphaFoldDB" id="A0A1C3VN10"/>
<dbReference type="PANTHER" id="PTHR43124">
    <property type="entry name" value="PURINE EFFLUX PUMP PBUE"/>
    <property type="match status" value="1"/>
</dbReference>
<keyword evidence="4 6" id="KW-1133">Transmembrane helix</keyword>
<dbReference type="STRING" id="52131.GA0061100_10712"/>
<keyword evidence="3 6" id="KW-0812">Transmembrane</keyword>
<evidence type="ECO:0000259" key="7">
    <source>
        <dbReference type="PROSITE" id="PS50850"/>
    </source>
</evidence>
<dbReference type="GO" id="GO:0022857">
    <property type="term" value="F:transmembrane transporter activity"/>
    <property type="evidence" value="ECO:0007669"/>
    <property type="project" value="InterPro"/>
</dbReference>
<organism evidence="8 9">
    <name type="scientific">Rhizobium hainanense</name>
    <dbReference type="NCBI Taxonomy" id="52131"/>
    <lineage>
        <taxon>Bacteria</taxon>
        <taxon>Pseudomonadati</taxon>
        <taxon>Pseudomonadota</taxon>
        <taxon>Alphaproteobacteria</taxon>
        <taxon>Hyphomicrobiales</taxon>
        <taxon>Rhizobiaceae</taxon>
        <taxon>Rhizobium/Agrobacterium group</taxon>
        <taxon>Rhizobium</taxon>
    </lineage>
</organism>
<proteinExistence type="predicted"/>
<dbReference type="SUPFAM" id="SSF103473">
    <property type="entry name" value="MFS general substrate transporter"/>
    <property type="match status" value="1"/>
</dbReference>
<dbReference type="RefSeq" id="WP_075854800.1">
    <property type="nucleotide sequence ID" value="NZ_FMAC01000007.1"/>
</dbReference>
<feature type="transmembrane region" description="Helical" evidence="6">
    <location>
        <begin position="113"/>
        <end position="131"/>
    </location>
</feature>
<dbReference type="InterPro" id="IPR050189">
    <property type="entry name" value="MFS_Efflux_Transporters"/>
</dbReference>
<dbReference type="GO" id="GO:0005886">
    <property type="term" value="C:plasma membrane"/>
    <property type="evidence" value="ECO:0007669"/>
    <property type="project" value="UniProtKB-SubCell"/>
</dbReference>
<sequence>METTYDRAVERAASPWAAVVCMTLMTFTLVASEFLPVSLLTPIADELGITAGQAGQAISVSGFFAVVTSLFSNMALWRLDRRTVVLFYTIVMVLSGLAITFAPNYLVFMLGRAMIGIAIGGFWSLSTSIVARIADEQDVPKALAMLQGGTALATVIAQPLGSFLGGLIGWRGAFFIVVPVGIVAFIWQIFALPRMPGGSKNAGSGPLGLLRNRTFAISMAAMSFFFMGQFALSTYLRPVLGDVTGLGVNELSVVLLGIGLFGLLGTSLIGFLLRTHLDAVLAWFPAALAAIALLLIPLAPSGIAIAALLCLFGFFVTPIPVAWNTWMTRTIPDKLEAGGGLLVALIQAAITAGAFTGGMLFDGVGWWSPLAYSGVLFLAAAIIPFVARRMG</sequence>
<dbReference type="OrthoDB" id="9812189at2"/>
<feature type="transmembrane region" description="Helical" evidence="6">
    <location>
        <begin position="84"/>
        <end position="107"/>
    </location>
</feature>
<feature type="transmembrane region" description="Helical" evidence="6">
    <location>
        <begin position="51"/>
        <end position="72"/>
    </location>
</feature>
<feature type="transmembrane region" description="Helical" evidence="6">
    <location>
        <begin position="280"/>
        <end position="299"/>
    </location>
</feature>
<feature type="transmembrane region" description="Helical" evidence="6">
    <location>
        <begin position="338"/>
        <end position="360"/>
    </location>
</feature>
<dbReference type="PROSITE" id="PS50850">
    <property type="entry name" value="MFS"/>
    <property type="match status" value="1"/>
</dbReference>
<name>A0A1C3VN10_9HYPH</name>
<evidence type="ECO:0000313" key="9">
    <source>
        <dbReference type="Proteomes" id="UP000186228"/>
    </source>
</evidence>
<dbReference type="InterPro" id="IPR020846">
    <property type="entry name" value="MFS_dom"/>
</dbReference>
<evidence type="ECO:0000313" key="8">
    <source>
        <dbReference type="EMBL" id="SCB29109.1"/>
    </source>
</evidence>
<feature type="transmembrane region" description="Helical" evidence="6">
    <location>
        <begin position="366"/>
        <end position="387"/>
    </location>
</feature>
<feature type="domain" description="Major facilitator superfamily (MFS) profile" evidence="7">
    <location>
        <begin position="18"/>
        <end position="391"/>
    </location>
</feature>
<evidence type="ECO:0000256" key="2">
    <source>
        <dbReference type="ARBA" id="ARBA00022475"/>
    </source>
</evidence>
<dbReference type="Pfam" id="PF07690">
    <property type="entry name" value="MFS_1"/>
    <property type="match status" value="1"/>
</dbReference>
<protein>
    <submittedName>
        <fullName evidence="8">Predicted arabinose efflux permease, MFS family</fullName>
    </submittedName>
</protein>
<dbReference type="InterPro" id="IPR036259">
    <property type="entry name" value="MFS_trans_sf"/>
</dbReference>
<evidence type="ECO:0000256" key="5">
    <source>
        <dbReference type="ARBA" id="ARBA00023136"/>
    </source>
</evidence>
<accession>A0A1C3VN10</accession>
<feature type="transmembrane region" description="Helical" evidence="6">
    <location>
        <begin position="252"/>
        <end position="273"/>
    </location>
</feature>
<evidence type="ECO:0000256" key="6">
    <source>
        <dbReference type="SAM" id="Phobius"/>
    </source>
</evidence>
<keyword evidence="5 6" id="KW-0472">Membrane</keyword>
<comment type="subcellular location">
    <subcellularLocation>
        <location evidence="1">Cell membrane</location>
        <topology evidence="1">Multi-pass membrane protein</topology>
    </subcellularLocation>
</comment>